<protein>
    <submittedName>
        <fullName evidence="2">Uncharacterized protein</fullName>
    </submittedName>
</protein>
<reference evidence="1" key="1">
    <citation type="submission" date="2022-06" db="EMBL/GenBank/DDBJ databases">
        <authorList>
            <person name="Berger JAMES D."/>
            <person name="Berger JAMES D."/>
        </authorList>
    </citation>
    <scope>NUCLEOTIDE SEQUENCE [LARGE SCALE GENOMIC DNA]</scope>
</reference>
<keyword evidence="1" id="KW-1185">Reference proteome</keyword>
<accession>A0AA85JWK2</accession>
<dbReference type="Proteomes" id="UP000050795">
    <property type="component" value="Unassembled WGS sequence"/>
</dbReference>
<reference evidence="2" key="2">
    <citation type="submission" date="2023-11" db="UniProtKB">
        <authorList>
            <consortium name="WormBaseParasite"/>
        </authorList>
    </citation>
    <scope>IDENTIFICATION</scope>
</reference>
<evidence type="ECO:0000313" key="1">
    <source>
        <dbReference type="Proteomes" id="UP000050795"/>
    </source>
</evidence>
<proteinExistence type="predicted"/>
<evidence type="ECO:0000313" key="2">
    <source>
        <dbReference type="WBParaSite" id="TREG1_51060.1"/>
    </source>
</evidence>
<dbReference type="WBParaSite" id="TREG1_51060.1">
    <property type="protein sequence ID" value="TREG1_51060.1"/>
    <property type="gene ID" value="TREG1_51060"/>
</dbReference>
<dbReference type="AlphaFoldDB" id="A0AA85JWK2"/>
<organism evidence="1 2">
    <name type="scientific">Trichobilharzia regenti</name>
    <name type="common">Nasal bird schistosome</name>
    <dbReference type="NCBI Taxonomy" id="157069"/>
    <lineage>
        <taxon>Eukaryota</taxon>
        <taxon>Metazoa</taxon>
        <taxon>Spiralia</taxon>
        <taxon>Lophotrochozoa</taxon>
        <taxon>Platyhelminthes</taxon>
        <taxon>Trematoda</taxon>
        <taxon>Digenea</taxon>
        <taxon>Strigeidida</taxon>
        <taxon>Schistosomatoidea</taxon>
        <taxon>Schistosomatidae</taxon>
        <taxon>Trichobilharzia</taxon>
    </lineage>
</organism>
<name>A0AA85JWK2_TRIRE</name>
<sequence>MALQIMTDGRCNFTNFSYDLEDVSNIRPTYRKAVVKEDPTSDAKREGAGAAQSSSMELLGYDWIASMVDNQMRSMYANIMDSCDKKLLGCDSVDDQWLNRQELFDDLNKFRQTNSELCCSQQPLSYNSEFTRVNPTRPTSSVRQLMRSIPPIRTKSSSHRISTPPITYNYTLNSRLFPIRTDILADDEKAENDTANPVILRISIPSNRLKCMKLPNDSYEKNIPFPSRRLTNSISLMGHCY</sequence>